<gene>
    <name evidence="1" type="ORF">ACFFMS_17595</name>
</gene>
<dbReference type="EMBL" id="JBHMAF010000111">
    <property type="protein sequence ID" value="MFB9760179.1"/>
    <property type="molecule type" value="Genomic_DNA"/>
</dbReference>
<evidence type="ECO:0000313" key="2">
    <source>
        <dbReference type="Proteomes" id="UP001589609"/>
    </source>
</evidence>
<dbReference type="Proteomes" id="UP001589609">
    <property type="component" value="Unassembled WGS sequence"/>
</dbReference>
<dbReference type="RefSeq" id="WP_379950511.1">
    <property type="nucleotide sequence ID" value="NZ_JBHMAF010000111.1"/>
</dbReference>
<evidence type="ECO:0000313" key="1">
    <source>
        <dbReference type="EMBL" id="MFB9760179.1"/>
    </source>
</evidence>
<accession>A0ABV5WHW9</accession>
<name>A0ABV5WHW9_9BACI</name>
<protein>
    <submittedName>
        <fullName evidence="1">Uncharacterized protein</fullName>
    </submittedName>
</protein>
<reference evidence="1 2" key="1">
    <citation type="submission" date="2024-09" db="EMBL/GenBank/DDBJ databases">
        <authorList>
            <person name="Sun Q."/>
            <person name="Mori K."/>
        </authorList>
    </citation>
    <scope>NUCLEOTIDE SEQUENCE [LARGE SCALE GENOMIC DNA]</scope>
    <source>
        <strain evidence="1 2">JCM 11201</strain>
    </source>
</reference>
<keyword evidence="2" id="KW-1185">Reference proteome</keyword>
<proteinExistence type="predicted"/>
<comment type="caution">
    <text evidence="1">The sequence shown here is derived from an EMBL/GenBank/DDBJ whole genome shotgun (WGS) entry which is preliminary data.</text>
</comment>
<sequence length="124" mass="14470">MIESYIRINDNLAKGIFTIIVIYGNEHRSAGDRYADLATILRRTYFTAVFMQDHPEVIKWIEYRSARRSDIFREEILEIKLGWRPVSTTLKKEQQTQNMQDFMQKVGKFVKRSGGLNSNHSGIA</sequence>
<organism evidence="1 2">
    <name type="scientific">Ectobacillus funiculus</name>
    <dbReference type="NCBI Taxonomy" id="137993"/>
    <lineage>
        <taxon>Bacteria</taxon>
        <taxon>Bacillati</taxon>
        <taxon>Bacillota</taxon>
        <taxon>Bacilli</taxon>
        <taxon>Bacillales</taxon>
        <taxon>Bacillaceae</taxon>
        <taxon>Ectobacillus</taxon>
    </lineage>
</organism>